<keyword evidence="3" id="KW-0479">Metal-binding</keyword>
<accession>A0A941J6D5</accession>
<evidence type="ECO:0000256" key="1">
    <source>
        <dbReference type="ARBA" id="ARBA00001947"/>
    </source>
</evidence>
<organism evidence="7 8">
    <name type="scientific">Peribacillus frigoritolerans</name>
    <dbReference type="NCBI Taxonomy" id="450367"/>
    <lineage>
        <taxon>Bacteria</taxon>
        <taxon>Bacillati</taxon>
        <taxon>Bacillota</taxon>
        <taxon>Bacilli</taxon>
        <taxon>Bacillales</taxon>
        <taxon>Bacillaceae</taxon>
        <taxon>Peribacillus</taxon>
    </lineage>
</organism>
<dbReference type="Gene3D" id="3.40.830.10">
    <property type="entry name" value="LigB-like"/>
    <property type="match status" value="1"/>
</dbReference>
<dbReference type="GO" id="GO:0008198">
    <property type="term" value="F:ferrous iron binding"/>
    <property type="evidence" value="ECO:0007669"/>
    <property type="project" value="InterPro"/>
</dbReference>
<comment type="caution">
    <text evidence="7">The sequence shown here is derived from an EMBL/GenBank/DDBJ whole genome shotgun (WGS) entry which is preliminary data.</text>
</comment>
<proteinExistence type="inferred from homology"/>
<dbReference type="Pfam" id="PF02900">
    <property type="entry name" value="LigB"/>
    <property type="match status" value="1"/>
</dbReference>
<reference evidence="7" key="1">
    <citation type="submission" date="2021-04" db="EMBL/GenBank/DDBJ databases">
        <title>Whole genome sequencing of Enterococci isolates from hospitalized patients.</title>
        <authorList>
            <person name="Ogoti B.M."/>
            <person name="Onyambu F.G."/>
        </authorList>
    </citation>
    <scope>NUCLEOTIDE SEQUENCE</scope>
    <source>
        <strain evidence="7">242</strain>
    </source>
</reference>
<dbReference type="GO" id="GO:0016702">
    <property type="term" value="F:oxidoreductase activity, acting on single donors with incorporation of molecular oxygen, incorporation of two atoms of oxygen"/>
    <property type="evidence" value="ECO:0007669"/>
    <property type="project" value="UniProtKB-ARBA"/>
</dbReference>
<evidence type="ECO:0000256" key="2">
    <source>
        <dbReference type="ARBA" id="ARBA00007581"/>
    </source>
</evidence>
<comment type="cofactor">
    <cofactor evidence="1">
        <name>Zn(2+)</name>
        <dbReference type="ChEBI" id="CHEBI:29105"/>
    </cofactor>
</comment>
<dbReference type="GO" id="GO:0008270">
    <property type="term" value="F:zinc ion binding"/>
    <property type="evidence" value="ECO:0007669"/>
    <property type="project" value="InterPro"/>
</dbReference>
<dbReference type="AlphaFoldDB" id="A0A941J6D5"/>
<protein>
    <submittedName>
        <fullName evidence="7">Dioxygenase</fullName>
    </submittedName>
</protein>
<dbReference type="CDD" id="cd07363">
    <property type="entry name" value="45_DOPA_Dioxygenase"/>
    <property type="match status" value="1"/>
</dbReference>
<dbReference type="PANTHER" id="PTHR30096">
    <property type="entry name" value="4,5-DOPA DIOXYGENASE EXTRADIOL-LIKE PROTEIN"/>
    <property type="match status" value="1"/>
</dbReference>
<dbReference type="InterPro" id="IPR014436">
    <property type="entry name" value="Extradiol_dOase_DODA"/>
</dbReference>
<dbReference type="Proteomes" id="UP000680045">
    <property type="component" value="Unassembled WGS sequence"/>
</dbReference>
<evidence type="ECO:0000256" key="3">
    <source>
        <dbReference type="ARBA" id="ARBA00022723"/>
    </source>
</evidence>
<sequence length="127" mass="14529">MLRGDAWSCQINFNLIVQDRCIGELDERRPLDHGAWGLLHIMYPEADIPTVSMSISPSLPLDKQYEIGKALRELKENNVLIIGSGGIVHNFTHIQEDMHVAEGWAIEFENWVEEKNHEMGFAIFVQL</sequence>
<name>A0A941J6D5_9BACI</name>
<dbReference type="PANTHER" id="PTHR30096:SF0">
    <property type="entry name" value="4,5-DOPA DIOXYGENASE EXTRADIOL-LIKE PROTEIN"/>
    <property type="match status" value="1"/>
</dbReference>
<keyword evidence="4" id="KW-0862">Zinc</keyword>
<evidence type="ECO:0000313" key="7">
    <source>
        <dbReference type="EMBL" id="MBR8645992.1"/>
    </source>
</evidence>
<dbReference type="EMBL" id="JAGTPW010000062">
    <property type="protein sequence ID" value="MBR8645992.1"/>
    <property type="molecule type" value="Genomic_DNA"/>
</dbReference>
<comment type="similarity">
    <text evidence="2">Belongs to the DODA-type extradiol aromatic ring-opening dioxygenase family.</text>
</comment>
<feature type="domain" description="Extradiol ring-cleavage dioxygenase class III enzyme subunit B" evidence="6">
    <location>
        <begin position="26"/>
        <end position="116"/>
    </location>
</feature>
<keyword evidence="5" id="KW-0560">Oxidoreductase</keyword>
<evidence type="ECO:0000256" key="5">
    <source>
        <dbReference type="ARBA" id="ARBA00023002"/>
    </source>
</evidence>
<dbReference type="SUPFAM" id="SSF53213">
    <property type="entry name" value="LigB-like"/>
    <property type="match status" value="1"/>
</dbReference>
<dbReference type="InterPro" id="IPR004183">
    <property type="entry name" value="Xdiol_dOase_suB"/>
</dbReference>
<evidence type="ECO:0000259" key="6">
    <source>
        <dbReference type="Pfam" id="PF02900"/>
    </source>
</evidence>
<keyword evidence="7" id="KW-0223">Dioxygenase</keyword>
<evidence type="ECO:0000313" key="8">
    <source>
        <dbReference type="Proteomes" id="UP000680045"/>
    </source>
</evidence>
<evidence type="ECO:0000256" key="4">
    <source>
        <dbReference type="ARBA" id="ARBA00022833"/>
    </source>
</evidence>
<gene>
    <name evidence="7" type="ORF">KEH51_24915</name>
</gene>